<reference evidence="1 2" key="2">
    <citation type="journal article" date="2016" name="Genome Announc.">
        <title>Complete Genome Sequence of Algoriphagus sp. Strain M8-2, Isolated from a Brackish Lake.</title>
        <authorList>
            <person name="Muraguchi Y."/>
            <person name="Kushimoto K."/>
            <person name="Ohtsubo Y."/>
            <person name="Suzuki T."/>
            <person name="Dohra H."/>
            <person name="Kimbara K."/>
            <person name="Shintani M."/>
        </authorList>
    </citation>
    <scope>NUCLEOTIDE SEQUENCE [LARGE SCALE GENOMIC DNA]</scope>
    <source>
        <strain evidence="1 2">M8-2</strain>
    </source>
</reference>
<protein>
    <recommendedName>
        <fullName evidence="3">Polysaccharide biosynthesis protein GumN</fullName>
    </recommendedName>
</protein>
<dbReference type="InterPro" id="IPR002816">
    <property type="entry name" value="TraB/PrgY/GumN_fam"/>
</dbReference>
<gene>
    <name evidence="1" type="ORF">AO498_11235</name>
</gene>
<dbReference type="EMBL" id="CP012836">
    <property type="protein sequence ID" value="AMQ57008.1"/>
    <property type="molecule type" value="Genomic_DNA"/>
</dbReference>
<evidence type="ECO:0000313" key="2">
    <source>
        <dbReference type="Proteomes" id="UP000073816"/>
    </source>
</evidence>
<dbReference type="STRING" id="1727163.AO498_11235"/>
<reference evidence="2" key="1">
    <citation type="submission" date="2015-09" db="EMBL/GenBank/DDBJ databases">
        <title>Complete sequence of Algoriphagus sp. M8-2.</title>
        <authorList>
            <person name="Shintani M."/>
        </authorList>
    </citation>
    <scope>NUCLEOTIDE SEQUENCE [LARGE SCALE GENOMIC DNA]</scope>
    <source>
        <strain evidence="2">M8-2</strain>
    </source>
</reference>
<dbReference type="InterPro" id="IPR047111">
    <property type="entry name" value="YbaP-like"/>
</dbReference>
<dbReference type="KEGG" id="alm:AO498_11235"/>
<dbReference type="OrthoDB" id="9798714at2"/>
<dbReference type="Proteomes" id="UP000073816">
    <property type="component" value="Chromosome"/>
</dbReference>
<sequence>MNRLRHWFALLLTLGIFQPVFAQDNSLLWKISGNGLAKESYLFGTIHLICKEDFKFDHTAKKALEQADQLWLELDLDDSTLSGQMQQLSIREGMRNMSEKITPEDAKVLDDYFTTNYGVGLAQLGVLKPFVLATMVLMKEIPCTETENFEYHLVSLAKEQQKPIEGLETVAFQMSVFDSIPESLQIQELVTMIQDNSAADDFRGLIEMYLSQEVEKLWAEMTDEGMFASYRSLLLDQRNQKWVEKIMRETKESSLFIAVGSGHLAGDQGVINLLRNQGYILEPIYSNAN</sequence>
<dbReference type="Pfam" id="PF01963">
    <property type="entry name" value="TraB_PrgY_gumN"/>
    <property type="match status" value="1"/>
</dbReference>
<proteinExistence type="predicted"/>
<evidence type="ECO:0008006" key="3">
    <source>
        <dbReference type="Google" id="ProtNLM"/>
    </source>
</evidence>
<dbReference type="CDD" id="cd14789">
    <property type="entry name" value="Tiki"/>
    <property type="match status" value="1"/>
</dbReference>
<organism evidence="1 2">
    <name type="scientific">Algoriphagus sanaruensis</name>
    <dbReference type="NCBI Taxonomy" id="1727163"/>
    <lineage>
        <taxon>Bacteria</taxon>
        <taxon>Pseudomonadati</taxon>
        <taxon>Bacteroidota</taxon>
        <taxon>Cytophagia</taxon>
        <taxon>Cytophagales</taxon>
        <taxon>Cyclobacteriaceae</taxon>
        <taxon>Algoriphagus</taxon>
    </lineage>
</organism>
<keyword evidence="2" id="KW-1185">Reference proteome</keyword>
<dbReference type="PANTHER" id="PTHR40590:SF1">
    <property type="entry name" value="CYTOPLASMIC PROTEIN"/>
    <property type="match status" value="1"/>
</dbReference>
<accession>A0A142EPF3</accession>
<dbReference type="AlphaFoldDB" id="A0A142EPF3"/>
<dbReference type="PATRIC" id="fig|1727163.4.peg.2348"/>
<evidence type="ECO:0000313" key="1">
    <source>
        <dbReference type="EMBL" id="AMQ57008.1"/>
    </source>
</evidence>
<dbReference type="RefSeq" id="WP_067547502.1">
    <property type="nucleotide sequence ID" value="NZ_CP012836.1"/>
</dbReference>
<name>A0A142EPF3_9BACT</name>
<dbReference type="PANTHER" id="PTHR40590">
    <property type="entry name" value="CYTOPLASMIC PROTEIN-RELATED"/>
    <property type="match status" value="1"/>
</dbReference>